<evidence type="ECO:0000256" key="1">
    <source>
        <dbReference type="ARBA" id="ARBA00009796"/>
    </source>
</evidence>
<dbReference type="GO" id="GO:0045454">
    <property type="term" value="P:cell redox homeostasis"/>
    <property type="evidence" value="ECO:0007669"/>
    <property type="project" value="TreeGrafter"/>
</dbReference>
<keyword evidence="3" id="KW-1015">Disulfide bond</keyword>
<dbReference type="GO" id="GO:0008379">
    <property type="term" value="F:thioredoxin peroxidase activity"/>
    <property type="evidence" value="ECO:0007669"/>
    <property type="project" value="TreeGrafter"/>
</dbReference>
<dbReference type="PANTHER" id="PTHR10681:SF128">
    <property type="entry name" value="THIOREDOXIN-DEPENDENT PEROXIDE REDUCTASE, MITOCHONDRIAL"/>
    <property type="match status" value="1"/>
</dbReference>
<dbReference type="GO" id="GO:0033554">
    <property type="term" value="P:cellular response to stress"/>
    <property type="evidence" value="ECO:0007669"/>
    <property type="project" value="TreeGrafter"/>
</dbReference>
<comment type="function">
    <text evidence="4">Thiol-specific peroxidase that catalyzes the reduction of hydrogen peroxide and organic hydroperoxides to water and alcohols, respectively. Plays a role in cell protection against oxidative stress by detoxifying peroxides.</text>
</comment>
<keyword evidence="2" id="KW-0560">Oxidoreductase</keyword>
<dbReference type="InterPro" id="IPR000866">
    <property type="entry name" value="AhpC/TSA"/>
</dbReference>
<evidence type="ECO:0000256" key="3">
    <source>
        <dbReference type="ARBA" id="ARBA00023157"/>
    </source>
</evidence>
<dbReference type="SUPFAM" id="SSF52833">
    <property type="entry name" value="Thioredoxin-like"/>
    <property type="match status" value="1"/>
</dbReference>
<keyword evidence="7" id="KW-1185">Reference proteome</keyword>
<accession>A0A1H9S716</accession>
<feature type="domain" description="Alkyl hydroperoxide reductase subunit C/ Thiol specific antioxidant" evidence="5">
    <location>
        <begin position="2"/>
        <end position="70"/>
    </location>
</feature>
<protein>
    <submittedName>
        <fullName evidence="6">AhpC/TSA family protein</fullName>
    </submittedName>
</protein>
<dbReference type="InterPro" id="IPR036249">
    <property type="entry name" value="Thioredoxin-like_sf"/>
</dbReference>
<sequence>MQKLDTEVLSISVDHIYSHNVFEASLGTLPFPLLSDWFKKTAKEYGVFNPEDETAKRSVFVVNKEGKITFMNTQFKADEDEHYTECLEHLERL</sequence>
<comment type="similarity">
    <text evidence="1">Belongs to the peroxiredoxin family. AhpC/Prx1 subfamily.</text>
</comment>
<gene>
    <name evidence="6" type="ORF">SAMN05518684_10459</name>
</gene>
<evidence type="ECO:0000256" key="4">
    <source>
        <dbReference type="ARBA" id="ARBA00037420"/>
    </source>
</evidence>
<dbReference type="GO" id="GO:0005829">
    <property type="term" value="C:cytosol"/>
    <property type="evidence" value="ECO:0007669"/>
    <property type="project" value="TreeGrafter"/>
</dbReference>
<evidence type="ECO:0000313" key="7">
    <source>
        <dbReference type="Proteomes" id="UP000198571"/>
    </source>
</evidence>
<dbReference type="GO" id="GO:0042744">
    <property type="term" value="P:hydrogen peroxide catabolic process"/>
    <property type="evidence" value="ECO:0007669"/>
    <property type="project" value="TreeGrafter"/>
</dbReference>
<dbReference type="Proteomes" id="UP000198571">
    <property type="component" value="Unassembled WGS sequence"/>
</dbReference>
<dbReference type="AlphaFoldDB" id="A0A1H9S716"/>
<dbReference type="STRING" id="1601833.SAMN05518684_10459"/>
<evidence type="ECO:0000259" key="5">
    <source>
        <dbReference type="Pfam" id="PF00578"/>
    </source>
</evidence>
<name>A0A1H9S716_9BACI</name>
<dbReference type="GO" id="GO:0006979">
    <property type="term" value="P:response to oxidative stress"/>
    <property type="evidence" value="ECO:0007669"/>
    <property type="project" value="TreeGrafter"/>
</dbReference>
<dbReference type="EMBL" id="FOGT01000004">
    <property type="protein sequence ID" value="SER80718.1"/>
    <property type="molecule type" value="Genomic_DNA"/>
</dbReference>
<evidence type="ECO:0000256" key="2">
    <source>
        <dbReference type="ARBA" id="ARBA00023002"/>
    </source>
</evidence>
<organism evidence="6 7">
    <name type="scientific">Salipaludibacillus aurantiacus</name>
    <dbReference type="NCBI Taxonomy" id="1601833"/>
    <lineage>
        <taxon>Bacteria</taxon>
        <taxon>Bacillati</taxon>
        <taxon>Bacillota</taxon>
        <taxon>Bacilli</taxon>
        <taxon>Bacillales</taxon>
        <taxon>Bacillaceae</taxon>
    </lineage>
</organism>
<dbReference type="Gene3D" id="3.40.30.10">
    <property type="entry name" value="Glutaredoxin"/>
    <property type="match status" value="1"/>
</dbReference>
<dbReference type="PANTHER" id="PTHR10681">
    <property type="entry name" value="THIOREDOXIN PEROXIDASE"/>
    <property type="match status" value="1"/>
</dbReference>
<evidence type="ECO:0000313" key="6">
    <source>
        <dbReference type="EMBL" id="SER80718.1"/>
    </source>
</evidence>
<reference evidence="7" key="1">
    <citation type="submission" date="2016-10" db="EMBL/GenBank/DDBJ databases">
        <authorList>
            <person name="Varghese N."/>
            <person name="Submissions S."/>
        </authorList>
    </citation>
    <scope>NUCLEOTIDE SEQUENCE [LARGE SCALE GENOMIC DNA]</scope>
    <source>
        <strain evidence="7">S9</strain>
    </source>
</reference>
<dbReference type="InterPro" id="IPR050217">
    <property type="entry name" value="Peroxiredoxin"/>
</dbReference>
<dbReference type="Pfam" id="PF00578">
    <property type="entry name" value="AhpC-TSA"/>
    <property type="match status" value="1"/>
</dbReference>
<proteinExistence type="inferred from homology"/>